<proteinExistence type="predicted"/>
<dbReference type="PANTHER" id="PTHR43784:SF2">
    <property type="entry name" value="GDSL-LIKE LIPASE_ACYLHYDROLASE, PUTATIVE (AFU_ORTHOLOGUE AFUA_2G00820)-RELATED"/>
    <property type="match status" value="1"/>
</dbReference>
<name>A0ABT9S0U1_9MICC</name>
<dbReference type="InterPro" id="IPR036514">
    <property type="entry name" value="SGNH_hydro_sf"/>
</dbReference>
<dbReference type="EMBL" id="JAUSRE010000023">
    <property type="protein sequence ID" value="MDP9890094.1"/>
    <property type="molecule type" value="Genomic_DNA"/>
</dbReference>
<dbReference type="RefSeq" id="WP_307310958.1">
    <property type="nucleotide sequence ID" value="NZ_JAUSRE010000023.1"/>
</dbReference>
<gene>
    <name evidence="3" type="ORF">J2X98_003706</name>
</gene>
<keyword evidence="1" id="KW-0732">Signal</keyword>
<evidence type="ECO:0000313" key="3">
    <source>
        <dbReference type="EMBL" id="MDP9890094.1"/>
    </source>
</evidence>
<reference evidence="3 4" key="1">
    <citation type="submission" date="2023-07" db="EMBL/GenBank/DDBJ databases">
        <title>Sorghum-associated microbial communities from plants grown in Nebraska, USA.</title>
        <authorList>
            <person name="Schachtman D."/>
        </authorList>
    </citation>
    <scope>NUCLEOTIDE SEQUENCE [LARGE SCALE GENOMIC DNA]</scope>
    <source>
        <strain evidence="3 4">CC222</strain>
    </source>
</reference>
<dbReference type="Gene3D" id="3.40.50.1110">
    <property type="entry name" value="SGNH hydrolase"/>
    <property type="match status" value="1"/>
</dbReference>
<dbReference type="SUPFAM" id="SSF52266">
    <property type="entry name" value="SGNH hydrolase"/>
    <property type="match status" value="1"/>
</dbReference>
<dbReference type="InterPro" id="IPR053140">
    <property type="entry name" value="GDSL_Rv0518-like"/>
</dbReference>
<keyword evidence="4" id="KW-1185">Reference proteome</keyword>
<evidence type="ECO:0000313" key="4">
    <source>
        <dbReference type="Proteomes" id="UP001226577"/>
    </source>
</evidence>
<organism evidence="3 4">
    <name type="scientific">Pseudarthrobacter enclensis</name>
    <dbReference type="NCBI Taxonomy" id="993070"/>
    <lineage>
        <taxon>Bacteria</taxon>
        <taxon>Bacillati</taxon>
        <taxon>Actinomycetota</taxon>
        <taxon>Actinomycetes</taxon>
        <taxon>Micrococcales</taxon>
        <taxon>Micrococcaceae</taxon>
        <taxon>Pseudarthrobacter</taxon>
    </lineage>
</organism>
<protein>
    <submittedName>
        <fullName evidence="3">Lysophospholipase L1-like esterase</fullName>
    </submittedName>
</protein>
<sequence length="234" mass="24434">MGTRRRQLAAAGLCVLALTAGASVPTHPASTGARPMRVVVIGDSLSTGCGTSPQLAWPALLGADSRFKGNVNIINAAENVSGYLSQGDFQGTFGTQVNSFVTPDTDTVILFGSENDIGYAPDAVRDAATTTIHAAKTTAPNARVIVIGPPSYTPEPEPERLQVRHAIKAAAANAKAQFVDPISESWISGQVDELIGPDGDHPTEAGQHYLLEHMQRLIGDPGAQLAKANEASRT</sequence>
<evidence type="ECO:0000259" key="2">
    <source>
        <dbReference type="Pfam" id="PF13472"/>
    </source>
</evidence>
<dbReference type="CDD" id="cd00229">
    <property type="entry name" value="SGNH_hydrolase"/>
    <property type="match status" value="1"/>
</dbReference>
<dbReference type="Pfam" id="PF13472">
    <property type="entry name" value="Lipase_GDSL_2"/>
    <property type="match status" value="1"/>
</dbReference>
<dbReference type="InterPro" id="IPR013830">
    <property type="entry name" value="SGNH_hydro"/>
</dbReference>
<feature type="signal peptide" evidence="1">
    <location>
        <begin position="1"/>
        <end position="22"/>
    </location>
</feature>
<feature type="domain" description="SGNH hydrolase-type esterase" evidence="2">
    <location>
        <begin position="40"/>
        <end position="207"/>
    </location>
</feature>
<comment type="caution">
    <text evidence="3">The sequence shown here is derived from an EMBL/GenBank/DDBJ whole genome shotgun (WGS) entry which is preliminary data.</text>
</comment>
<accession>A0ABT9S0U1</accession>
<dbReference type="PANTHER" id="PTHR43784">
    <property type="entry name" value="GDSL-LIKE LIPASE/ACYLHYDROLASE, PUTATIVE (AFU_ORTHOLOGUE AFUA_2G00820)-RELATED"/>
    <property type="match status" value="1"/>
</dbReference>
<feature type="chain" id="PRO_5046903458" evidence="1">
    <location>
        <begin position="23"/>
        <end position="234"/>
    </location>
</feature>
<evidence type="ECO:0000256" key="1">
    <source>
        <dbReference type="SAM" id="SignalP"/>
    </source>
</evidence>
<dbReference type="Proteomes" id="UP001226577">
    <property type="component" value="Unassembled WGS sequence"/>
</dbReference>